<dbReference type="SMART" id="SM00186">
    <property type="entry name" value="FBG"/>
    <property type="match status" value="1"/>
</dbReference>
<dbReference type="PANTHER" id="PTHR47221">
    <property type="entry name" value="FIBRINOGEN ALPHA CHAIN"/>
    <property type="match status" value="1"/>
</dbReference>
<evidence type="ECO:0000256" key="4">
    <source>
        <dbReference type="ARBA" id="ARBA00023180"/>
    </source>
</evidence>
<dbReference type="NCBIfam" id="NF040941">
    <property type="entry name" value="GGGWT_bact"/>
    <property type="match status" value="1"/>
</dbReference>
<evidence type="ECO:0000256" key="5">
    <source>
        <dbReference type="SAM" id="MobiDB-lite"/>
    </source>
</evidence>
<dbReference type="PROSITE" id="PS51406">
    <property type="entry name" value="FIBRINOGEN_C_2"/>
    <property type="match status" value="1"/>
</dbReference>
<accession>A0AAV7URF2</accession>
<comment type="subcellular location">
    <subcellularLocation>
        <location evidence="1">Secreted</location>
    </subcellularLocation>
</comment>
<evidence type="ECO:0000313" key="8">
    <source>
        <dbReference type="EMBL" id="KAJ1190358.1"/>
    </source>
</evidence>
<keyword evidence="6" id="KW-0472">Membrane</keyword>
<dbReference type="SUPFAM" id="SSF56496">
    <property type="entry name" value="Fibrinogen C-terminal domain-like"/>
    <property type="match status" value="1"/>
</dbReference>
<keyword evidence="9" id="KW-1185">Reference proteome</keyword>
<feature type="compositionally biased region" description="Basic and acidic residues" evidence="5">
    <location>
        <begin position="396"/>
        <end position="432"/>
    </location>
</feature>
<proteinExistence type="predicted"/>
<feature type="compositionally biased region" description="Polar residues" evidence="5">
    <location>
        <begin position="376"/>
        <end position="390"/>
    </location>
</feature>
<dbReference type="Proteomes" id="UP001066276">
    <property type="component" value="Chromosome 3_1"/>
</dbReference>
<dbReference type="GO" id="GO:0005577">
    <property type="term" value="C:fibrinogen complex"/>
    <property type="evidence" value="ECO:0007669"/>
    <property type="project" value="TreeGrafter"/>
</dbReference>
<feature type="domain" description="Fibrinogen C-terminal" evidence="7">
    <location>
        <begin position="95"/>
        <end position="280"/>
    </location>
</feature>
<dbReference type="EMBL" id="JANPWB010000005">
    <property type="protein sequence ID" value="KAJ1190358.1"/>
    <property type="molecule type" value="Genomic_DNA"/>
</dbReference>
<dbReference type="GO" id="GO:0070527">
    <property type="term" value="P:platelet aggregation"/>
    <property type="evidence" value="ECO:0007669"/>
    <property type="project" value="TreeGrafter"/>
</dbReference>
<dbReference type="AlphaFoldDB" id="A0AAV7URF2"/>
<keyword evidence="6" id="KW-0812">Transmembrane</keyword>
<protein>
    <recommendedName>
        <fullName evidence="7">Fibrinogen C-terminal domain-containing protein</fullName>
    </recommendedName>
</protein>
<evidence type="ECO:0000256" key="1">
    <source>
        <dbReference type="ARBA" id="ARBA00004613"/>
    </source>
</evidence>
<dbReference type="GO" id="GO:0072377">
    <property type="term" value="P:blood coagulation, common pathway"/>
    <property type="evidence" value="ECO:0007669"/>
    <property type="project" value="TreeGrafter"/>
</dbReference>
<keyword evidence="6" id="KW-1133">Transmembrane helix</keyword>
<dbReference type="Gene3D" id="3.90.215.10">
    <property type="entry name" value="Gamma Fibrinogen, chain A, domain 1"/>
    <property type="match status" value="1"/>
</dbReference>
<dbReference type="GO" id="GO:0005201">
    <property type="term" value="F:extracellular matrix structural constituent"/>
    <property type="evidence" value="ECO:0007669"/>
    <property type="project" value="TreeGrafter"/>
</dbReference>
<keyword evidence="2" id="KW-0964">Secreted</keyword>
<evidence type="ECO:0000256" key="3">
    <source>
        <dbReference type="ARBA" id="ARBA00023157"/>
    </source>
</evidence>
<reference evidence="8" key="1">
    <citation type="journal article" date="2022" name="bioRxiv">
        <title>Sequencing and chromosome-scale assembly of the giantPleurodeles waltlgenome.</title>
        <authorList>
            <person name="Brown T."/>
            <person name="Elewa A."/>
            <person name="Iarovenko S."/>
            <person name="Subramanian E."/>
            <person name="Araus A.J."/>
            <person name="Petzold A."/>
            <person name="Susuki M."/>
            <person name="Suzuki K.-i.T."/>
            <person name="Hayashi T."/>
            <person name="Toyoda A."/>
            <person name="Oliveira C."/>
            <person name="Osipova E."/>
            <person name="Leigh N.D."/>
            <person name="Simon A."/>
            <person name="Yun M.H."/>
        </authorList>
    </citation>
    <scope>NUCLEOTIDE SEQUENCE</scope>
    <source>
        <strain evidence="8">20211129_DDA</strain>
        <tissue evidence="8">Liver</tissue>
    </source>
</reference>
<dbReference type="InterPro" id="IPR014716">
    <property type="entry name" value="Fibrinogen_a/b/g_C_1"/>
</dbReference>
<dbReference type="Pfam" id="PF00147">
    <property type="entry name" value="Fibrinogen_C"/>
    <property type="match status" value="1"/>
</dbReference>
<dbReference type="CDD" id="cd00087">
    <property type="entry name" value="FReD"/>
    <property type="match status" value="1"/>
</dbReference>
<keyword evidence="3" id="KW-1015">Disulfide bond</keyword>
<dbReference type="GO" id="GO:0030674">
    <property type="term" value="F:protein-macromolecule adaptor activity"/>
    <property type="evidence" value="ECO:0007669"/>
    <property type="project" value="TreeGrafter"/>
</dbReference>
<dbReference type="InterPro" id="IPR036056">
    <property type="entry name" value="Fibrinogen-like_C"/>
</dbReference>
<dbReference type="GO" id="GO:0034116">
    <property type="term" value="P:positive regulation of heterotypic cell-cell adhesion"/>
    <property type="evidence" value="ECO:0007669"/>
    <property type="project" value="TreeGrafter"/>
</dbReference>
<organism evidence="8 9">
    <name type="scientific">Pleurodeles waltl</name>
    <name type="common">Iberian ribbed newt</name>
    <dbReference type="NCBI Taxonomy" id="8319"/>
    <lineage>
        <taxon>Eukaryota</taxon>
        <taxon>Metazoa</taxon>
        <taxon>Chordata</taxon>
        <taxon>Craniata</taxon>
        <taxon>Vertebrata</taxon>
        <taxon>Euteleostomi</taxon>
        <taxon>Amphibia</taxon>
        <taxon>Batrachia</taxon>
        <taxon>Caudata</taxon>
        <taxon>Salamandroidea</taxon>
        <taxon>Salamandridae</taxon>
        <taxon>Pleurodelinae</taxon>
        <taxon>Pleurodeles</taxon>
    </lineage>
</organism>
<feature type="transmembrane region" description="Helical" evidence="6">
    <location>
        <begin position="40"/>
        <end position="61"/>
    </location>
</feature>
<gene>
    <name evidence="8" type="ORF">NDU88_007096</name>
</gene>
<evidence type="ECO:0000256" key="6">
    <source>
        <dbReference type="SAM" id="Phobius"/>
    </source>
</evidence>
<comment type="caution">
    <text evidence="8">The sequence shown here is derived from an EMBL/GenBank/DDBJ whole genome shotgun (WGS) entry which is preliminary data.</text>
</comment>
<dbReference type="InterPro" id="IPR002181">
    <property type="entry name" value="Fibrinogen_a/b/g_C_dom"/>
</dbReference>
<dbReference type="GO" id="GO:0042730">
    <property type="term" value="P:fibrinolysis"/>
    <property type="evidence" value="ECO:0007669"/>
    <property type="project" value="TreeGrafter"/>
</dbReference>
<feature type="region of interest" description="Disordered" evidence="5">
    <location>
        <begin position="340"/>
        <end position="459"/>
    </location>
</feature>
<sequence>MKETKQADQWAAGISLAVCAEGHPDLFSEGRRRQNSKMRLVPALLLGPLGLLMVATVAAALTEVSEEELVPLIGNRHVIMDKKATPLLNIPRGKMILEYFPKDCRDAYLRGQRSSGLYVIKPKFGPPLIVYCDLLTDGGGWTVLLRNNRDEQLQWSQPWDFYKFGFGNPTGNHRLGNEFIYLLTRQNGFSVRFSIVDSKGQTRNADYHSFRVDSERNGYALRLGDYSGNAGDALTVMNETGVHDNMKFTTNDLDNDRWKRNCAEENEGGWWYDSCQSALLSSDLGIYWSGLCDRSNPCRNGAKECNKYGRQTRGALQTRMAKEGSDGRLAGKRLTGGSSKIGCKTSGGAGAGAVKDGKDQFRGVQPENKIKDRTQNKTQPIITDFLTSGDQGSGAWEKERTAAGEDVAKDWTFETRKAENDRKNIEWSKDGGDQFYSLTEDSEAASSGCDLSEEDGSVS</sequence>
<evidence type="ECO:0000313" key="9">
    <source>
        <dbReference type="Proteomes" id="UP001066276"/>
    </source>
</evidence>
<dbReference type="PANTHER" id="PTHR47221:SF5">
    <property type="entry name" value="FIBRINOGEN C-TERMINAL DOMAIN-CONTAINING PROTEIN"/>
    <property type="match status" value="1"/>
</dbReference>
<evidence type="ECO:0000256" key="2">
    <source>
        <dbReference type="ARBA" id="ARBA00022525"/>
    </source>
</evidence>
<evidence type="ECO:0000259" key="7">
    <source>
        <dbReference type="PROSITE" id="PS51406"/>
    </source>
</evidence>
<keyword evidence="4" id="KW-0325">Glycoprotein</keyword>
<name>A0AAV7URF2_PLEWA</name>
<dbReference type="InterPro" id="IPR037579">
    <property type="entry name" value="FIB_ANG-like"/>
</dbReference>